<dbReference type="InterPro" id="IPR033458">
    <property type="entry name" value="DUF5134"/>
</dbReference>
<evidence type="ECO:0000256" key="1">
    <source>
        <dbReference type="SAM" id="Phobius"/>
    </source>
</evidence>
<proteinExistence type="predicted"/>
<feature type="transmembrane region" description="Helical" evidence="1">
    <location>
        <begin position="171"/>
        <end position="188"/>
    </location>
</feature>
<sequence length="189" mass="20741">MIVAPWNLILTTAFVYTGAVLAVNLIARLRRPRAERRFDGEALVDVNHMLMSAAMIWMSWSMESALTLGLQVALFAALTAGLLLFLLGARTTRRRRDFGWHVVLNGAMIWMLAAMPLLMADMDMSGEGRAAMMGTPMWAGVVNIGFVVLCVAVALWWAYRAVTAQGHRLHVSVHAVKGIGMAAMLVLMN</sequence>
<organism evidence="2 3">
    <name type="scientific">Ruania alba</name>
    <dbReference type="NCBI Taxonomy" id="648782"/>
    <lineage>
        <taxon>Bacteria</taxon>
        <taxon>Bacillati</taxon>
        <taxon>Actinomycetota</taxon>
        <taxon>Actinomycetes</taxon>
        <taxon>Micrococcales</taxon>
        <taxon>Ruaniaceae</taxon>
        <taxon>Ruania</taxon>
    </lineage>
</organism>
<keyword evidence="1" id="KW-0472">Membrane</keyword>
<dbReference type="OrthoDB" id="4734452at2"/>
<keyword evidence="1" id="KW-1133">Transmembrane helix</keyword>
<protein>
    <recommendedName>
        <fullName evidence="4">DUF5134 domain-containing protein</fullName>
    </recommendedName>
</protein>
<keyword evidence="3" id="KW-1185">Reference proteome</keyword>
<keyword evidence="1" id="KW-0812">Transmembrane</keyword>
<feature type="transmembrane region" description="Helical" evidence="1">
    <location>
        <begin position="6"/>
        <end position="30"/>
    </location>
</feature>
<dbReference type="STRING" id="648782.SAMN04488554_1644"/>
<dbReference type="Pfam" id="PF17197">
    <property type="entry name" value="DUF5134"/>
    <property type="match status" value="1"/>
</dbReference>
<feature type="transmembrane region" description="Helical" evidence="1">
    <location>
        <begin position="98"/>
        <end position="118"/>
    </location>
</feature>
<dbReference type="Proteomes" id="UP000199220">
    <property type="component" value="Unassembled WGS sequence"/>
</dbReference>
<dbReference type="AlphaFoldDB" id="A0A1H5GGI2"/>
<evidence type="ECO:0000313" key="2">
    <source>
        <dbReference type="EMBL" id="SEE14779.1"/>
    </source>
</evidence>
<reference evidence="3" key="1">
    <citation type="submission" date="2016-10" db="EMBL/GenBank/DDBJ databases">
        <authorList>
            <person name="Varghese N."/>
            <person name="Submissions S."/>
        </authorList>
    </citation>
    <scope>NUCLEOTIDE SEQUENCE [LARGE SCALE GENOMIC DNA]</scope>
    <source>
        <strain evidence="3">DSM 21368</strain>
    </source>
</reference>
<feature type="transmembrane region" description="Helical" evidence="1">
    <location>
        <begin position="42"/>
        <end position="60"/>
    </location>
</feature>
<evidence type="ECO:0008006" key="4">
    <source>
        <dbReference type="Google" id="ProtNLM"/>
    </source>
</evidence>
<feature type="transmembrane region" description="Helical" evidence="1">
    <location>
        <begin position="138"/>
        <end position="159"/>
    </location>
</feature>
<gene>
    <name evidence="2" type="ORF">SAMN04488554_1644</name>
</gene>
<accession>A0A1H5GGI2</accession>
<feature type="transmembrane region" description="Helical" evidence="1">
    <location>
        <begin position="66"/>
        <end position="86"/>
    </location>
</feature>
<name>A0A1H5GGI2_9MICO</name>
<evidence type="ECO:0000313" key="3">
    <source>
        <dbReference type="Proteomes" id="UP000199220"/>
    </source>
</evidence>
<dbReference type="EMBL" id="FNTX01000001">
    <property type="protein sequence ID" value="SEE14779.1"/>
    <property type="molecule type" value="Genomic_DNA"/>
</dbReference>